<dbReference type="AlphaFoldDB" id="A0AAV1GDU7"/>
<sequence length="1254" mass="146711">MPHKLKIASLNVNGLSNPVKRSRVLAKMRKDKSQVIFLQETHMTNSEHKKLSNFGYSNTYYSSCKNSRKRGVVIMISNSLHFEPIKTKRDDEGRYILVKGKMDNVLVTFVNVYAPPESNISFFKNLFDLIVRESEGVLVCSGDWNTILNYQLDTTSTSRQGSPKSKYLNTLIRETGLIDVWRNIHAREREYTHYSATHKVHSRLDFFLINTIDRHKINECKIGTADISDHSIVYLDIHLNSKPRNTLWRLNVGLLNNKSTVEEIQKEIGECIDDNKDDHVDPTIVWDTVKAVMRGKLISRTAYLRKMQRSKYDQLEKELEKLEKQLPKNEKKDTIGDQIKAIRKQIENLIKDETENKMRFMKQTFYESGPKATRILARRLRTQQITNSVHKIRDPLSNTLKYDPEEIHRMFKNYYETLYSQPEKADEEKIKQFLSSLDLPSIGSEQNGYLTAPISKDELDKAIGRLASNKSPGSDGYPNEWYKKFKEVLAPILLESFNWTLEKAIAPPSWKDAVISVIPKEGKNKEYCESYRPISILNVDYKLFTSIITKRLECFLPDLIHEDQTGFVKGRQTQDNIRRTLHIIDHVNKHHTCAALISLDAEKAFDRVSWDFLYKVLEKLGFNDKFIKCIKALYTDPSARVKINGHLTDTFKLHRGTRQGCCASPALFAIFIEPLAQAIRQEDELTGIILARDEHKIGLFADDIITYLQNPNSTFTRLVKITEEYGSMSGYKLNMSKTQVLTFNYKPNKKIRKKYNLNWNARSIKYLGVIITQELDRTYETNYKLINNKIQRDVAKWSTLIMDFSSRIEVVKMNLLPRLLYLFLSLPVRIPDTQFSAWDKLISRFIWAGARPRIRLKTLQLDKENGGLALPDLRGYYYAAQLRYVVYWCSPNYQARWKDIEMSQGQAPPQSRLSGKEYRDLKGENLVVRGTLEIWYEVVKKYKLTGDCKLLIWPSCTSRFRPGMLDKTFEKWRDKGITATCTLIDKQHFKSFTSLKNEFGLENEDLYRYFQLRHFYETEVKREISVEGNDVIEILTGAFKQTPLRIVSKLYKGLLKQQGRNTMYIKEKWEKELGIELSESDWQTMLKTQHTSTSSKTWREFGWKNLTRLFSTPKIKNKQLGQQQHCWRQCGQLNANHSHIFWSCTKIQTFWDEVLRVMGKVFGYNLPKDPRFIYLGLILEDVMGKEDIYLFKIPSLAAKKAITRTWLRTDPPELSDWLTIVEEIRSMEQMTYRLRIKAELYAVRWTKWHLYVTE</sequence>
<evidence type="ECO:0000256" key="1">
    <source>
        <dbReference type="SAM" id="Coils"/>
    </source>
</evidence>
<dbReference type="SUPFAM" id="SSF56219">
    <property type="entry name" value="DNase I-like"/>
    <property type="match status" value="1"/>
</dbReference>
<dbReference type="GO" id="GO:0003824">
    <property type="term" value="F:catalytic activity"/>
    <property type="evidence" value="ECO:0007669"/>
    <property type="project" value="InterPro"/>
</dbReference>
<proteinExistence type="predicted"/>
<dbReference type="Proteomes" id="UP001178508">
    <property type="component" value="Chromosome 14"/>
</dbReference>
<dbReference type="InterPro" id="IPR043502">
    <property type="entry name" value="DNA/RNA_pol_sf"/>
</dbReference>
<dbReference type="EMBL" id="OY660877">
    <property type="protein sequence ID" value="CAJ1071445.1"/>
    <property type="molecule type" value="Genomic_DNA"/>
</dbReference>
<reference evidence="3" key="1">
    <citation type="submission" date="2023-08" db="EMBL/GenBank/DDBJ databases">
        <authorList>
            <person name="Alioto T."/>
            <person name="Alioto T."/>
            <person name="Gomez Garrido J."/>
        </authorList>
    </citation>
    <scope>NUCLEOTIDE SEQUENCE</scope>
</reference>
<dbReference type="SUPFAM" id="SSF56672">
    <property type="entry name" value="DNA/RNA polymerases"/>
    <property type="match status" value="1"/>
</dbReference>
<dbReference type="InterPro" id="IPR000477">
    <property type="entry name" value="RT_dom"/>
</dbReference>
<dbReference type="Pfam" id="PF03372">
    <property type="entry name" value="Exo_endo_phos"/>
    <property type="match status" value="1"/>
</dbReference>
<dbReference type="InterPro" id="IPR005135">
    <property type="entry name" value="Endo/exonuclease/phosphatase"/>
</dbReference>
<dbReference type="Gene3D" id="3.60.10.10">
    <property type="entry name" value="Endonuclease/exonuclease/phosphatase"/>
    <property type="match status" value="1"/>
</dbReference>
<evidence type="ECO:0000259" key="2">
    <source>
        <dbReference type="PROSITE" id="PS50878"/>
    </source>
</evidence>
<name>A0AAV1GDU7_XYRNO</name>
<dbReference type="Pfam" id="PF00078">
    <property type="entry name" value="RVT_1"/>
    <property type="match status" value="1"/>
</dbReference>
<protein>
    <submittedName>
        <fullName evidence="3">Unnamed protein product</fullName>
    </submittedName>
</protein>
<evidence type="ECO:0000313" key="3">
    <source>
        <dbReference type="EMBL" id="CAJ1071445.1"/>
    </source>
</evidence>
<keyword evidence="4" id="KW-1185">Reference proteome</keyword>
<dbReference type="PROSITE" id="PS50878">
    <property type="entry name" value="RT_POL"/>
    <property type="match status" value="1"/>
</dbReference>
<evidence type="ECO:0000313" key="4">
    <source>
        <dbReference type="Proteomes" id="UP001178508"/>
    </source>
</evidence>
<gene>
    <name evidence="3" type="ORF">XNOV1_A010214</name>
</gene>
<keyword evidence="1" id="KW-0175">Coiled coil</keyword>
<dbReference type="CDD" id="cd01650">
    <property type="entry name" value="RT_nLTR_like"/>
    <property type="match status" value="1"/>
</dbReference>
<feature type="coiled-coil region" evidence="1">
    <location>
        <begin position="305"/>
        <end position="332"/>
    </location>
</feature>
<accession>A0AAV1GDU7</accession>
<dbReference type="PANTHER" id="PTHR31635:SF196">
    <property type="entry name" value="REVERSE TRANSCRIPTASE DOMAIN-CONTAINING PROTEIN-RELATED"/>
    <property type="match status" value="1"/>
</dbReference>
<feature type="domain" description="Reverse transcriptase" evidence="2">
    <location>
        <begin position="499"/>
        <end position="771"/>
    </location>
</feature>
<dbReference type="InterPro" id="IPR036691">
    <property type="entry name" value="Endo/exonu/phosph_ase_sf"/>
</dbReference>
<organism evidence="3 4">
    <name type="scientific">Xyrichtys novacula</name>
    <name type="common">Pearly razorfish</name>
    <name type="synonym">Hemipteronotus novacula</name>
    <dbReference type="NCBI Taxonomy" id="13765"/>
    <lineage>
        <taxon>Eukaryota</taxon>
        <taxon>Metazoa</taxon>
        <taxon>Chordata</taxon>
        <taxon>Craniata</taxon>
        <taxon>Vertebrata</taxon>
        <taxon>Euteleostomi</taxon>
        <taxon>Actinopterygii</taxon>
        <taxon>Neopterygii</taxon>
        <taxon>Teleostei</taxon>
        <taxon>Neoteleostei</taxon>
        <taxon>Acanthomorphata</taxon>
        <taxon>Eupercaria</taxon>
        <taxon>Labriformes</taxon>
        <taxon>Labridae</taxon>
        <taxon>Xyrichtys</taxon>
    </lineage>
</organism>
<dbReference type="CDD" id="cd09076">
    <property type="entry name" value="L1-EN"/>
    <property type="match status" value="1"/>
</dbReference>
<dbReference type="PANTHER" id="PTHR31635">
    <property type="entry name" value="REVERSE TRANSCRIPTASE DOMAIN-CONTAINING PROTEIN-RELATED"/>
    <property type="match status" value="1"/>
</dbReference>